<reference evidence="5" key="1">
    <citation type="submission" date="2021-02" db="EMBL/GenBank/DDBJ databases">
        <authorList>
            <person name="Dougan E. K."/>
            <person name="Rhodes N."/>
            <person name="Thang M."/>
            <person name="Chan C."/>
        </authorList>
    </citation>
    <scope>NUCLEOTIDE SEQUENCE</scope>
</reference>
<feature type="domain" description="Helicase C-terminal" evidence="4">
    <location>
        <begin position="95"/>
        <end position="185"/>
    </location>
</feature>
<dbReference type="Pfam" id="PF00271">
    <property type="entry name" value="Helicase_C"/>
    <property type="match status" value="1"/>
</dbReference>
<evidence type="ECO:0000256" key="2">
    <source>
        <dbReference type="ARBA" id="ARBA00022801"/>
    </source>
</evidence>
<dbReference type="GO" id="GO:0005634">
    <property type="term" value="C:nucleus"/>
    <property type="evidence" value="ECO:0007669"/>
    <property type="project" value="TreeGrafter"/>
</dbReference>
<keyword evidence="1" id="KW-0547">Nucleotide-binding</keyword>
<dbReference type="CDD" id="cd18793">
    <property type="entry name" value="SF2_C_SNF"/>
    <property type="match status" value="1"/>
</dbReference>
<dbReference type="SMART" id="SM00490">
    <property type="entry name" value="HELICc"/>
    <property type="match status" value="1"/>
</dbReference>
<dbReference type="OrthoDB" id="446553at2759"/>
<dbReference type="SUPFAM" id="SSF52540">
    <property type="entry name" value="P-loop containing nucleoside triphosphate hydrolases"/>
    <property type="match status" value="1"/>
</dbReference>
<keyword evidence="2" id="KW-0378">Hydrolase</keyword>
<dbReference type="GO" id="GO:0016787">
    <property type="term" value="F:hydrolase activity"/>
    <property type="evidence" value="ECO:0007669"/>
    <property type="project" value="UniProtKB-KW"/>
</dbReference>
<dbReference type="PANTHER" id="PTHR45626:SF26">
    <property type="entry name" value="FAMILY HELICASE, PUTATIVE (AFU_ORTHOLOGUE AFUA_2G09120)-RELATED"/>
    <property type="match status" value="1"/>
</dbReference>
<comment type="caution">
    <text evidence="5">The sequence shown here is derived from an EMBL/GenBank/DDBJ whole genome shotgun (WGS) entry which is preliminary data.</text>
</comment>
<evidence type="ECO:0000313" key="5">
    <source>
        <dbReference type="EMBL" id="CAE8612113.1"/>
    </source>
</evidence>
<dbReference type="InterPro" id="IPR050628">
    <property type="entry name" value="SNF2_RAD54_helicase_TF"/>
</dbReference>
<evidence type="ECO:0000313" key="6">
    <source>
        <dbReference type="Proteomes" id="UP000654075"/>
    </source>
</evidence>
<dbReference type="InterPro" id="IPR001650">
    <property type="entry name" value="Helicase_C-like"/>
</dbReference>
<sequence>MLISWRLASGASCHAHMLVAQAASRKWPSVTAAAPCAAPTSAFARFCGSRLLKISGGLHLSTAADTAPSSPGAELEAKEPDAKVILFVQWEDLKKKVAGALTEFGVEHTVLQGGVWARQQAIERFQCGKAGEGGKLMLLSLQDSASGTNLTAASHVVLFHPVVASSHEAAVACEMQAIGRALRAGQERTVKIWRFVVVGTAEQKVTEEHQKDLWARFRLEKATRGAKEPSDSSPR</sequence>
<dbReference type="GO" id="GO:0005524">
    <property type="term" value="F:ATP binding"/>
    <property type="evidence" value="ECO:0007669"/>
    <property type="project" value="UniProtKB-KW"/>
</dbReference>
<dbReference type="PANTHER" id="PTHR45626">
    <property type="entry name" value="TRANSCRIPTION TERMINATION FACTOR 2-RELATED"/>
    <property type="match status" value="1"/>
</dbReference>
<organism evidence="5 6">
    <name type="scientific">Polarella glacialis</name>
    <name type="common">Dinoflagellate</name>
    <dbReference type="NCBI Taxonomy" id="89957"/>
    <lineage>
        <taxon>Eukaryota</taxon>
        <taxon>Sar</taxon>
        <taxon>Alveolata</taxon>
        <taxon>Dinophyceae</taxon>
        <taxon>Suessiales</taxon>
        <taxon>Suessiaceae</taxon>
        <taxon>Polarella</taxon>
    </lineage>
</organism>
<evidence type="ECO:0000256" key="3">
    <source>
        <dbReference type="ARBA" id="ARBA00022840"/>
    </source>
</evidence>
<dbReference type="AlphaFoldDB" id="A0A813FEN5"/>
<dbReference type="GO" id="GO:0008094">
    <property type="term" value="F:ATP-dependent activity, acting on DNA"/>
    <property type="evidence" value="ECO:0007669"/>
    <property type="project" value="TreeGrafter"/>
</dbReference>
<accession>A0A813FEN5</accession>
<protein>
    <recommendedName>
        <fullName evidence="4">Helicase C-terminal domain-containing protein</fullName>
    </recommendedName>
</protein>
<keyword evidence="3" id="KW-0067">ATP-binding</keyword>
<dbReference type="InterPro" id="IPR049730">
    <property type="entry name" value="SNF2/RAD54-like_C"/>
</dbReference>
<evidence type="ECO:0000259" key="4">
    <source>
        <dbReference type="SMART" id="SM00490"/>
    </source>
</evidence>
<dbReference type="EMBL" id="CAJNNV010025082">
    <property type="protein sequence ID" value="CAE8612113.1"/>
    <property type="molecule type" value="Genomic_DNA"/>
</dbReference>
<dbReference type="Proteomes" id="UP000654075">
    <property type="component" value="Unassembled WGS sequence"/>
</dbReference>
<dbReference type="GO" id="GO:0006281">
    <property type="term" value="P:DNA repair"/>
    <property type="evidence" value="ECO:0007669"/>
    <property type="project" value="TreeGrafter"/>
</dbReference>
<proteinExistence type="predicted"/>
<keyword evidence="6" id="KW-1185">Reference proteome</keyword>
<name>A0A813FEN5_POLGL</name>
<gene>
    <name evidence="5" type="ORF">PGLA1383_LOCUS29913</name>
</gene>
<evidence type="ECO:0000256" key="1">
    <source>
        <dbReference type="ARBA" id="ARBA00022741"/>
    </source>
</evidence>
<dbReference type="InterPro" id="IPR027417">
    <property type="entry name" value="P-loop_NTPase"/>
</dbReference>
<dbReference type="Gene3D" id="3.40.50.300">
    <property type="entry name" value="P-loop containing nucleotide triphosphate hydrolases"/>
    <property type="match status" value="1"/>
</dbReference>